<proteinExistence type="predicted"/>
<feature type="repeat" description="ANK" evidence="2">
    <location>
        <begin position="948"/>
        <end position="977"/>
    </location>
</feature>
<dbReference type="InterPro" id="IPR051616">
    <property type="entry name" value="Cul2-RING_E3_ligase_SR"/>
</dbReference>
<feature type="repeat" description="ANK" evidence="2">
    <location>
        <begin position="879"/>
        <end position="911"/>
    </location>
</feature>
<gene>
    <name evidence="6" type="ORF">FGG08_000204</name>
</gene>
<keyword evidence="2" id="KW-0040">ANK repeat</keyword>
<dbReference type="Pfam" id="PF12796">
    <property type="entry name" value="Ank_2"/>
    <property type="match status" value="5"/>
</dbReference>
<dbReference type="Pfam" id="PF00023">
    <property type="entry name" value="Ank"/>
    <property type="match status" value="2"/>
</dbReference>
<dbReference type="InterPro" id="IPR056884">
    <property type="entry name" value="NPHP3-like_N"/>
</dbReference>
<feature type="repeat" description="ANK" evidence="2">
    <location>
        <begin position="1018"/>
        <end position="1047"/>
    </location>
</feature>
<dbReference type="InterPro" id="IPR035994">
    <property type="entry name" value="Nucleoside_phosphorylase_sf"/>
</dbReference>
<dbReference type="Pfam" id="PF24883">
    <property type="entry name" value="NPHP3_N"/>
    <property type="match status" value="1"/>
</dbReference>
<dbReference type="SMART" id="SM00248">
    <property type="entry name" value="ANK"/>
    <property type="match status" value="20"/>
</dbReference>
<feature type="repeat" description="ANK" evidence="2">
    <location>
        <begin position="1378"/>
        <end position="1404"/>
    </location>
</feature>
<dbReference type="InterPro" id="IPR002110">
    <property type="entry name" value="Ankyrin_rpt"/>
</dbReference>
<name>A0A9P8L672_9PEZI</name>
<dbReference type="Gene3D" id="3.40.50.300">
    <property type="entry name" value="P-loop containing nucleotide triphosphate hydrolases"/>
    <property type="match status" value="1"/>
</dbReference>
<dbReference type="PROSITE" id="PS50088">
    <property type="entry name" value="ANK_REPEAT"/>
    <property type="match status" value="18"/>
</dbReference>
<dbReference type="GO" id="GO:0003824">
    <property type="term" value="F:catalytic activity"/>
    <property type="evidence" value="ECO:0007669"/>
    <property type="project" value="InterPro"/>
</dbReference>
<accession>A0A9P8L672</accession>
<feature type="domain" description="Nephrocystin 3-like N-terminal" evidence="5">
    <location>
        <begin position="371"/>
        <end position="533"/>
    </location>
</feature>
<protein>
    <recommendedName>
        <fullName evidence="8">Ankyrin repeat domain-containing protein 50</fullName>
    </recommendedName>
</protein>
<dbReference type="EMBL" id="JAGHQL010000002">
    <property type="protein sequence ID" value="KAH0547714.1"/>
    <property type="molecule type" value="Genomic_DNA"/>
</dbReference>
<dbReference type="PANTHER" id="PTHR46224">
    <property type="entry name" value="ANKYRIN REPEAT FAMILY PROTEIN"/>
    <property type="match status" value="1"/>
</dbReference>
<reference evidence="6" key="1">
    <citation type="submission" date="2021-03" db="EMBL/GenBank/DDBJ databases">
        <title>Comparative genomics and phylogenomic investigation of the class Geoglossomycetes provide insights into ecological specialization and systematics.</title>
        <authorList>
            <person name="Melie T."/>
            <person name="Pirro S."/>
            <person name="Miller A.N."/>
            <person name="Quandt A."/>
        </authorList>
    </citation>
    <scope>NUCLEOTIDE SEQUENCE</scope>
    <source>
        <strain evidence="6">GBOQ0MN5Z8</strain>
    </source>
</reference>
<feature type="repeat" description="ANK" evidence="2">
    <location>
        <begin position="912"/>
        <end position="944"/>
    </location>
</feature>
<feature type="repeat" description="ANK" evidence="2">
    <location>
        <begin position="1147"/>
        <end position="1179"/>
    </location>
</feature>
<evidence type="ECO:0000259" key="4">
    <source>
        <dbReference type="Pfam" id="PF22939"/>
    </source>
</evidence>
<dbReference type="InterPro" id="IPR036770">
    <property type="entry name" value="Ankyrin_rpt-contain_sf"/>
</dbReference>
<dbReference type="SUPFAM" id="SSF53167">
    <property type="entry name" value="Purine and uridine phosphorylases"/>
    <property type="match status" value="1"/>
</dbReference>
<dbReference type="Pfam" id="PF01048">
    <property type="entry name" value="PNP_UDP_1"/>
    <property type="match status" value="1"/>
</dbReference>
<dbReference type="GO" id="GO:0009116">
    <property type="term" value="P:nucleoside metabolic process"/>
    <property type="evidence" value="ECO:0007669"/>
    <property type="project" value="InterPro"/>
</dbReference>
<evidence type="ECO:0000313" key="6">
    <source>
        <dbReference type="EMBL" id="KAH0547714.1"/>
    </source>
</evidence>
<dbReference type="InterPro" id="IPR000845">
    <property type="entry name" value="Nucleoside_phosphorylase_d"/>
</dbReference>
<dbReference type="Gene3D" id="3.40.50.1580">
    <property type="entry name" value="Nucleoside phosphorylase domain"/>
    <property type="match status" value="1"/>
</dbReference>
<feature type="repeat" description="ANK" evidence="2">
    <location>
        <begin position="1410"/>
        <end position="1442"/>
    </location>
</feature>
<dbReference type="SUPFAM" id="SSF52540">
    <property type="entry name" value="P-loop containing nucleoside triphosphate hydrolases"/>
    <property type="match status" value="1"/>
</dbReference>
<evidence type="ECO:0000256" key="1">
    <source>
        <dbReference type="ARBA" id="ARBA00022737"/>
    </source>
</evidence>
<feature type="repeat" description="ANK" evidence="2">
    <location>
        <begin position="1117"/>
        <end position="1146"/>
    </location>
</feature>
<organism evidence="6 7">
    <name type="scientific">Glutinoglossum americanum</name>
    <dbReference type="NCBI Taxonomy" id="1670608"/>
    <lineage>
        <taxon>Eukaryota</taxon>
        <taxon>Fungi</taxon>
        <taxon>Dikarya</taxon>
        <taxon>Ascomycota</taxon>
        <taxon>Pezizomycotina</taxon>
        <taxon>Geoglossomycetes</taxon>
        <taxon>Geoglossales</taxon>
        <taxon>Geoglossaceae</taxon>
        <taxon>Glutinoglossum</taxon>
    </lineage>
</organism>
<dbReference type="Pfam" id="PF22939">
    <property type="entry name" value="WHD_GPIID"/>
    <property type="match status" value="1"/>
</dbReference>
<dbReference type="PROSITE" id="PS50297">
    <property type="entry name" value="ANK_REP_REGION"/>
    <property type="match status" value="13"/>
</dbReference>
<feature type="repeat" description="ANK" evidence="2">
    <location>
        <begin position="846"/>
        <end position="878"/>
    </location>
</feature>
<sequence length="1505" mass="162490">MHNTLGESAKDYTIGLICALQEEFDAAARMLDAEFDGPESGEVKDNNSYVFGCIGKHYVVVGCAPEGRMGISPAAMVARDMARSFPHLRFALIVGIGGGAPTKENDIRLGDVVVGVPRENHGGVIQYDFGKCSNGGFESRGHWNAPPEMLLAAITLIRRNDNDPRRRGRVISHFRRMDDMPSYKRPEQDRLYRSDFMHQGGALCEDCGATALVGRNPRGPRGDIIVHYGLIASGNSVMKDAIKRDQYAKDMEVLCFEMEAGGLMNNLPCLVIRGICDYSDSHKNDQWHNYAALAAAAYARELLLQLKPAKVADMPQWATKLKGSIHEINEGVKLLKKNALDDRKRKIYQWLSAPDPSSNHNEACKKRQPTTGTWFIESKQFSDWKANPNSFLWLYGIPGCGKTILTSAIVEDISLHCHPYPTMAVVYFYFDFSDVEKQQHEKMIRSLIKQLSMQCANTPKALETLFSSCKDGEQQPTVDDLRMVLPQMVQEFDETFVILDALDECKEREELLGDVEEIAGWKAGKLHLLATSRSEKDIRESLENLVYEQDEICIQSGLVNDDIRTYVHKRLQTDRRLKRWQKNMEVHQEIERTLMDKAGGMFRWAVCQLDALGNCRSLYEIRKALASLPRTLDDTYARILLNISEEDSQNALKILQWLVYSARPLQIEEVAEVIAVDAEGNPRFDFEKRFSEPREVLTICSSLVTTTAEETVVHHSKASGMQIRLAHFSVREYLVSELIQTGPAYRYSIREIHANISIAETCIAYLLQFDTPNFLTIQTIKEFPLSRYAAEHWARHARLAGKDAILIHLLITELFLYKREAYVNWIRLFDLDNPLRGPDMTGRSGSGTPPLYYASLAGLVESARLLLEAGADANTQGGRCGNALQAASAQGHGQIVQRLLEAGANINAQGGDYGNALQAASAGGHFQIAQQLLDSGADANARGGLFGNALQAALAKGHDQIVQQLLDAGADISAQGGHYYSDALQAASGGGQDQFVQRLLDAGTDVNAQGRRRGFFGSALQAASARGHSQIIQRLIEAGADINAQGGHYGSALSAASAGGHDRVVQQLLDAGADINAQGGHSGSALQAASIAGHGQITQQLLEAGANINAQGGYCGNALQAASARGHIQIIQQLLDAGADINAQGGAYNTALQAASARGYDQVVQQLLEAGADVSARGAWPGDALRAASSEGHGQIVQRLLNAGADINARGEESGSALLAASSQGHDQIVQQLLDAGADVNAQGGYYGNALQAASSEGHDQTVQRLLDAGADINAQGGEYGNALQAASNAGHVQIVQQLLEAGADVNAQGGYHHSALQAASVEDHYQIVQQLLEAGADVNAQGGHYGNALQAASGEGRDQIVQQLLEAGADANAQGGYNYNALYAASIEGHDQIVRQLLEAGANTQGGQYGYNPLWAASSSGHDRIVQQLLEAGADVNAQGGLWGNALLVALGGGYDQIVQRLLDAGADVKAPEGHHGGALQAALGRGQDQIVQRLLDAGADINM</sequence>
<feature type="repeat" description="ANK" evidence="2">
    <location>
        <begin position="1213"/>
        <end position="1245"/>
    </location>
</feature>
<dbReference type="PANTHER" id="PTHR46224:SF64">
    <property type="entry name" value="IQ MOTIF AND ANKYRIN REPEAT DOMAIN-CONTAINING PROTEIN 1"/>
    <property type="match status" value="1"/>
</dbReference>
<keyword evidence="7" id="KW-1185">Reference proteome</keyword>
<evidence type="ECO:0008006" key="8">
    <source>
        <dbReference type="Google" id="ProtNLM"/>
    </source>
</evidence>
<dbReference type="InterPro" id="IPR054471">
    <property type="entry name" value="GPIID_WHD"/>
</dbReference>
<feature type="repeat" description="ANK" evidence="2">
    <location>
        <begin position="1312"/>
        <end position="1344"/>
    </location>
</feature>
<feature type="domain" description="Nucleoside phosphorylase" evidence="3">
    <location>
        <begin position="13"/>
        <end position="288"/>
    </location>
</feature>
<comment type="caution">
    <text evidence="6">The sequence shown here is derived from an EMBL/GenBank/DDBJ whole genome shotgun (WGS) entry which is preliminary data.</text>
</comment>
<feature type="repeat" description="ANK" evidence="2">
    <location>
        <begin position="1081"/>
        <end position="1113"/>
    </location>
</feature>
<dbReference type="OrthoDB" id="1577640at2759"/>
<evidence type="ECO:0000256" key="2">
    <source>
        <dbReference type="PROSITE-ProRule" id="PRU00023"/>
    </source>
</evidence>
<evidence type="ECO:0000313" key="7">
    <source>
        <dbReference type="Proteomes" id="UP000698800"/>
    </source>
</evidence>
<feature type="repeat" description="ANK" evidence="2">
    <location>
        <begin position="1246"/>
        <end position="1278"/>
    </location>
</feature>
<keyword evidence="1" id="KW-0677">Repeat</keyword>
<feature type="domain" description="GPI inositol-deacylase winged helix" evidence="4">
    <location>
        <begin position="649"/>
        <end position="740"/>
    </location>
</feature>
<dbReference type="InterPro" id="IPR027417">
    <property type="entry name" value="P-loop_NTPase"/>
</dbReference>
<feature type="repeat" description="ANK" evidence="2">
    <location>
        <begin position="1048"/>
        <end position="1080"/>
    </location>
</feature>
<dbReference type="Proteomes" id="UP000698800">
    <property type="component" value="Unassembled WGS sequence"/>
</dbReference>
<evidence type="ECO:0000259" key="3">
    <source>
        <dbReference type="Pfam" id="PF01048"/>
    </source>
</evidence>
<feature type="repeat" description="ANK" evidence="2">
    <location>
        <begin position="1279"/>
        <end position="1311"/>
    </location>
</feature>
<dbReference type="SUPFAM" id="SSF48403">
    <property type="entry name" value="Ankyrin repeat"/>
    <property type="match status" value="2"/>
</dbReference>
<evidence type="ECO:0000259" key="5">
    <source>
        <dbReference type="Pfam" id="PF24883"/>
    </source>
</evidence>
<dbReference type="Gene3D" id="1.25.40.20">
    <property type="entry name" value="Ankyrin repeat-containing domain"/>
    <property type="match status" value="5"/>
</dbReference>
<feature type="repeat" description="ANK" evidence="2">
    <location>
        <begin position="1184"/>
        <end position="1212"/>
    </location>
</feature>
<feature type="repeat" description="ANK" evidence="2">
    <location>
        <begin position="1345"/>
        <end position="1377"/>
    </location>
</feature>
<feature type="repeat" description="ANK" evidence="2">
    <location>
        <begin position="1476"/>
        <end position="1505"/>
    </location>
</feature>